<sequence>MTEKELFESFNKDVYRTCYYMLRNAQDAEDLCHDVFVTVFRQDWKNVEHIRAWIMRITMNHCLNLLRRNKTQREKKNQVQWFHEQSTVSVKSVDTIVLEKVLSEEWEELLRQLPEKLMAVITLRYIGELSINEIAETLKIPVGTVKSRNNKALKIIRKKLEHTQNFWLKGENQYGTH</sequence>
<evidence type="ECO:0000313" key="7">
    <source>
        <dbReference type="EMBL" id="KGR76279.1"/>
    </source>
</evidence>
<feature type="domain" description="RNA polymerase sigma factor 70 region 4 type 2" evidence="6">
    <location>
        <begin position="104"/>
        <end position="154"/>
    </location>
</feature>
<dbReference type="OrthoDB" id="9785675at2"/>
<dbReference type="GO" id="GO:0003677">
    <property type="term" value="F:DNA binding"/>
    <property type="evidence" value="ECO:0007669"/>
    <property type="project" value="InterPro"/>
</dbReference>
<keyword evidence="2" id="KW-0805">Transcription regulation</keyword>
<keyword evidence="4" id="KW-0804">Transcription</keyword>
<dbReference type="PANTHER" id="PTHR43133">
    <property type="entry name" value="RNA POLYMERASE ECF-TYPE SIGMA FACTO"/>
    <property type="match status" value="1"/>
</dbReference>
<dbReference type="CDD" id="cd06171">
    <property type="entry name" value="Sigma70_r4"/>
    <property type="match status" value="1"/>
</dbReference>
<name>A0A0A3HV46_9BACL</name>
<dbReference type="Pfam" id="PF04542">
    <property type="entry name" value="Sigma70_r2"/>
    <property type="match status" value="1"/>
</dbReference>
<dbReference type="Gene3D" id="1.10.1740.10">
    <property type="match status" value="1"/>
</dbReference>
<dbReference type="Proteomes" id="UP000030408">
    <property type="component" value="Unassembled WGS sequence"/>
</dbReference>
<dbReference type="AlphaFoldDB" id="A0A0A3HV46"/>
<accession>A0A0A3HV46</accession>
<comment type="caution">
    <text evidence="7">The sequence shown here is derived from an EMBL/GenBank/DDBJ whole genome shotgun (WGS) entry which is preliminary data.</text>
</comment>
<dbReference type="GO" id="GO:0006352">
    <property type="term" value="P:DNA-templated transcription initiation"/>
    <property type="evidence" value="ECO:0007669"/>
    <property type="project" value="InterPro"/>
</dbReference>
<dbReference type="Gene3D" id="1.10.10.10">
    <property type="entry name" value="Winged helix-like DNA-binding domain superfamily/Winged helix DNA-binding domain"/>
    <property type="match status" value="1"/>
</dbReference>
<dbReference type="PANTHER" id="PTHR43133:SF60">
    <property type="entry name" value="RNA POLYMERASE SIGMA FACTOR SIGV"/>
    <property type="match status" value="1"/>
</dbReference>
<comment type="similarity">
    <text evidence="1">Belongs to the sigma-70 factor family. ECF subfamily.</text>
</comment>
<dbReference type="InterPro" id="IPR013324">
    <property type="entry name" value="RNA_pol_sigma_r3/r4-like"/>
</dbReference>
<evidence type="ECO:0000259" key="6">
    <source>
        <dbReference type="Pfam" id="PF08281"/>
    </source>
</evidence>
<keyword evidence="8" id="KW-1185">Reference proteome</keyword>
<gene>
    <name evidence="7" type="ORF">CD33_06955</name>
</gene>
<dbReference type="eggNOG" id="COG1595">
    <property type="taxonomic scope" value="Bacteria"/>
</dbReference>
<feature type="domain" description="RNA polymerase sigma-70 region 2" evidence="5">
    <location>
        <begin position="6"/>
        <end position="70"/>
    </location>
</feature>
<evidence type="ECO:0000313" key="8">
    <source>
        <dbReference type="Proteomes" id="UP000030408"/>
    </source>
</evidence>
<dbReference type="Pfam" id="PF08281">
    <property type="entry name" value="Sigma70_r4_2"/>
    <property type="match status" value="1"/>
</dbReference>
<dbReference type="InterPro" id="IPR013325">
    <property type="entry name" value="RNA_pol_sigma_r2"/>
</dbReference>
<dbReference type="EMBL" id="JPVO01000046">
    <property type="protein sequence ID" value="KGR76279.1"/>
    <property type="molecule type" value="Genomic_DNA"/>
</dbReference>
<proteinExistence type="inferred from homology"/>
<protein>
    <submittedName>
        <fullName evidence="7">RNA polymerase sigma-70 factor</fullName>
    </submittedName>
</protein>
<dbReference type="GO" id="GO:0016987">
    <property type="term" value="F:sigma factor activity"/>
    <property type="evidence" value="ECO:0007669"/>
    <property type="project" value="UniProtKB-KW"/>
</dbReference>
<evidence type="ECO:0000256" key="3">
    <source>
        <dbReference type="ARBA" id="ARBA00023082"/>
    </source>
</evidence>
<evidence type="ECO:0000259" key="5">
    <source>
        <dbReference type="Pfam" id="PF04542"/>
    </source>
</evidence>
<dbReference type="InterPro" id="IPR007627">
    <property type="entry name" value="RNA_pol_sigma70_r2"/>
</dbReference>
<dbReference type="STRING" id="1384057.CD33_06955"/>
<dbReference type="InterPro" id="IPR039425">
    <property type="entry name" value="RNA_pol_sigma-70-like"/>
</dbReference>
<organism evidence="7 8">
    <name type="scientific">Ureibacillus sinduriensis BLB-1 = JCM 15800</name>
    <dbReference type="NCBI Taxonomy" id="1384057"/>
    <lineage>
        <taxon>Bacteria</taxon>
        <taxon>Bacillati</taxon>
        <taxon>Bacillota</taxon>
        <taxon>Bacilli</taxon>
        <taxon>Bacillales</taxon>
        <taxon>Caryophanaceae</taxon>
        <taxon>Ureibacillus</taxon>
    </lineage>
</organism>
<evidence type="ECO:0000256" key="1">
    <source>
        <dbReference type="ARBA" id="ARBA00010641"/>
    </source>
</evidence>
<dbReference type="InterPro" id="IPR013249">
    <property type="entry name" value="RNA_pol_sigma70_r4_t2"/>
</dbReference>
<dbReference type="NCBIfam" id="TIGR02937">
    <property type="entry name" value="sigma70-ECF"/>
    <property type="match status" value="1"/>
</dbReference>
<dbReference type="InterPro" id="IPR014284">
    <property type="entry name" value="RNA_pol_sigma-70_dom"/>
</dbReference>
<dbReference type="SUPFAM" id="SSF88946">
    <property type="entry name" value="Sigma2 domain of RNA polymerase sigma factors"/>
    <property type="match status" value="1"/>
</dbReference>
<dbReference type="SUPFAM" id="SSF88659">
    <property type="entry name" value="Sigma3 and sigma4 domains of RNA polymerase sigma factors"/>
    <property type="match status" value="1"/>
</dbReference>
<evidence type="ECO:0000256" key="4">
    <source>
        <dbReference type="ARBA" id="ARBA00023163"/>
    </source>
</evidence>
<dbReference type="InterPro" id="IPR036388">
    <property type="entry name" value="WH-like_DNA-bd_sf"/>
</dbReference>
<evidence type="ECO:0000256" key="2">
    <source>
        <dbReference type="ARBA" id="ARBA00023015"/>
    </source>
</evidence>
<reference evidence="7 8" key="1">
    <citation type="submission" date="2014-02" db="EMBL/GenBank/DDBJ databases">
        <title>Draft genome sequence of Lysinibacillus sinduriensis JCM 15800.</title>
        <authorList>
            <person name="Zhang F."/>
            <person name="Wang G."/>
            <person name="Zhang L."/>
        </authorList>
    </citation>
    <scope>NUCLEOTIDE SEQUENCE [LARGE SCALE GENOMIC DNA]</scope>
    <source>
        <strain evidence="7 8">JCM 15800</strain>
    </source>
</reference>
<dbReference type="RefSeq" id="WP_036199324.1">
    <property type="nucleotide sequence ID" value="NZ_AVCY01000010.1"/>
</dbReference>
<keyword evidence="3" id="KW-0731">Sigma factor</keyword>